<gene>
    <name evidence="13" type="ORF">C8D72_0427</name>
</gene>
<evidence type="ECO:0000256" key="1">
    <source>
        <dbReference type="ARBA" id="ARBA00022857"/>
    </source>
</evidence>
<dbReference type="GO" id="GO:0050661">
    <property type="term" value="F:NADP binding"/>
    <property type="evidence" value="ECO:0007669"/>
    <property type="project" value="InterPro"/>
</dbReference>
<keyword evidence="1" id="KW-0521">NADP</keyword>
<dbReference type="InterPro" id="IPR002204">
    <property type="entry name" value="3-OH-isobutyrate_DH-rel_CS"/>
</dbReference>
<dbReference type="Pfam" id="PF03446">
    <property type="entry name" value="NAD_binding_2"/>
    <property type="match status" value="1"/>
</dbReference>
<sequence>MADRLRTGVIGLGSMGLGMATSLVREGFDTRGCDINPAALEKLAEAGGTPVQRPADMGSGVDIVFLVVVNAEQMRQVLFGDNGLATTLSPGSIVVGCATAAPEAVIALAEELAAQQIHYLDIPISGGAVKSAAGELTLMASGPAEVFERAQPALDAIAATIFRLGEAPGEGSQVKLVNQLLAGVHIAAAAEAMAYGIKSGCDPQTLYEVITQSAGNSWMFENRVPHIIDGDYTPRSAVDIFVKDLGLVHDTARANRFPLPMTAQALTMFSQASSMGYGREDDAGVVRIFPGIDLPTCAAND</sequence>
<keyword evidence="4" id="KW-0119">Carbohydrate metabolism</keyword>
<dbReference type="RefSeq" id="WP_115852747.1">
    <property type="nucleotide sequence ID" value="NZ_QRDJ01000006.1"/>
</dbReference>
<accession>A0A3D9DY97</accession>
<keyword evidence="2" id="KW-0560">Oxidoreductase</keyword>
<dbReference type="SUPFAM" id="SSF51735">
    <property type="entry name" value="NAD(P)-binding Rossmann-fold domains"/>
    <property type="match status" value="1"/>
</dbReference>
<evidence type="ECO:0000256" key="5">
    <source>
        <dbReference type="ARBA" id="ARBA00037062"/>
    </source>
</evidence>
<dbReference type="InterPro" id="IPR036291">
    <property type="entry name" value="NAD(P)-bd_dom_sf"/>
</dbReference>
<dbReference type="PANTHER" id="PTHR43060:SF17">
    <property type="entry name" value="L-THREONATE DEHYDROGENASE"/>
    <property type="match status" value="1"/>
</dbReference>
<comment type="caution">
    <text evidence="13">The sequence shown here is derived from an EMBL/GenBank/DDBJ whole genome shotgun (WGS) entry which is preliminary data.</text>
</comment>
<feature type="domain" description="3-hydroxyisobutyrate dehydrogenase-like NAD-binding" evidence="12">
    <location>
        <begin position="169"/>
        <end position="288"/>
    </location>
</feature>
<evidence type="ECO:0000256" key="8">
    <source>
        <dbReference type="ARBA" id="ARBA00039407"/>
    </source>
</evidence>
<evidence type="ECO:0000256" key="6">
    <source>
        <dbReference type="ARBA" id="ARBA00037979"/>
    </source>
</evidence>
<dbReference type="PANTHER" id="PTHR43060">
    <property type="entry name" value="3-HYDROXYISOBUTYRATE DEHYDROGENASE-LIKE 1, MITOCHONDRIAL-RELATED"/>
    <property type="match status" value="1"/>
</dbReference>
<comment type="similarity">
    <text evidence="6">Belongs to the HIBADH-related family. L-threonate dehydrogenase subfamily.</text>
</comment>
<dbReference type="InterPro" id="IPR050006">
    <property type="entry name" value="LtnD"/>
</dbReference>
<evidence type="ECO:0000313" key="13">
    <source>
        <dbReference type="EMBL" id="REC95762.1"/>
    </source>
</evidence>
<dbReference type="EMBL" id="QRDJ01000006">
    <property type="protein sequence ID" value="REC95762.1"/>
    <property type="molecule type" value="Genomic_DNA"/>
</dbReference>
<dbReference type="GO" id="GO:0016054">
    <property type="term" value="P:organic acid catabolic process"/>
    <property type="evidence" value="ECO:0007669"/>
    <property type="project" value="UniProtKB-ARBA"/>
</dbReference>
<dbReference type="InterPro" id="IPR008927">
    <property type="entry name" value="6-PGluconate_DH-like_C_sf"/>
</dbReference>
<dbReference type="NCBIfam" id="NF043037">
    <property type="entry name" value="ThreonDh"/>
    <property type="match status" value="1"/>
</dbReference>
<dbReference type="InterPro" id="IPR029154">
    <property type="entry name" value="HIBADH-like_NADP-bd"/>
</dbReference>
<dbReference type="EC" id="1.1.1.411" evidence="7"/>
<evidence type="ECO:0000256" key="7">
    <source>
        <dbReference type="ARBA" id="ARBA00038870"/>
    </source>
</evidence>
<dbReference type="OrthoDB" id="9786703at2"/>
<name>A0A3D9DY97_9GAMM</name>
<organism evidence="13 14">
    <name type="scientific">Kushneria indalinina DSM 14324</name>
    <dbReference type="NCBI Taxonomy" id="1122140"/>
    <lineage>
        <taxon>Bacteria</taxon>
        <taxon>Pseudomonadati</taxon>
        <taxon>Pseudomonadota</taxon>
        <taxon>Gammaproteobacteria</taxon>
        <taxon>Oceanospirillales</taxon>
        <taxon>Halomonadaceae</taxon>
        <taxon>Kushneria</taxon>
    </lineage>
</organism>
<dbReference type="PROSITE" id="PS00895">
    <property type="entry name" value="3_HYDROXYISOBUT_DH"/>
    <property type="match status" value="1"/>
</dbReference>
<evidence type="ECO:0000256" key="10">
    <source>
        <dbReference type="PIRSR" id="PIRSR000103-1"/>
    </source>
</evidence>
<evidence type="ECO:0000259" key="12">
    <source>
        <dbReference type="Pfam" id="PF14833"/>
    </source>
</evidence>
<dbReference type="InterPro" id="IPR013328">
    <property type="entry name" value="6PGD_dom2"/>
</dbReference>
<evidence type="ECO:0000256" key="4">
    <source>
        <dbReference type="ARBA" id="ARBA00023277"/>
    </source>
</evidence>
<dbReference type="GO" id="GO:0016616">
    <property type="term" value="F:oxidoreductase activity, acting on the CH-OH group of donors, NAD or NADP as acceptor"/>
    <property type="evidence" value="ECO:0007669"/>
    <property type="project" value="InterPro"/>
</dbReference>
<feature type="active site" evidence="10">
    <location>
        <position position="175"/>
    </location>
</feature>
<keyword evidence="3" id="KW-0520">NAD</keyword>
<dbReference type="InterPro" id="IPR015815">
    <property type="entry name" value="HIBADH-related"/>
</dbReference>
<dbReference type="GO" id="GO:0051287">
    <property type="term" value="F:NAD binding"/>
    <property type="evidence" value="ECO:0007669"/>
    <property type="project" value="InterPro"/>
</dbReference>
<dbReference type="Pfam" id="PF14833">
    <property type="entry name" value="NAD_binding_11"/>
    <property type="match status" value="1"/>
</dbReference>
<evidence type="ECO:0000256" key="3">
    <source>
        <dbReference type="ARBA" id="ARBA00023027"/>
    </source>
</evidence>
<reference evidence="13 14" key="1">
    <citation type="submission" date="2018-07" db="EMBL/GenBank/DDBJ databases">
        <title>Genomic Encyclopedia of Type Strains, Phase IV (KMG-IV): sequencing the most valuable type-strain genomes for metagenomic binning, comparative biology and taxonomic classification.</title>
        <authorList>
            <person name="Goeker M."/>
        </authorList>
    </citation>
    <scope>NUCLEOTIDE SEQUENCE [LARGE SCALE GENOMIC DNA]</scope>
    <source>
        <strain evidence="13 14">DSM 14324</strain>
    </source>
</reference>
<dbReference type="SUPFAM" id="SSF48179">
    <property type="entry name" value="6-phosphogluconate dehydrogenase C-terminal domain-like"/>
    <property type="match status" value="1"/>
</dbReference>
<evidence type="ECO:0000256" key="9">
    <source>
        <dbReference type="ARBA" id="ARBA00047312"/>
    </source>
</evidence>
<dbReference type="Gene3D" id="1.10.1040.10">
    <property type="entry name" value="N-(1-d-carboxylethyl)-l-norvaline Dehydrogenase, domain 2"/>
    <property type="match status" value="1"/>
</dbReference>
<proteinExistence type="inferred from homology"/>
<dbReference type="AlphaFoldDB" id="A0A3D9DY97"/>
<feature type="domain" description="6-phosphogluconate dehydrogenase NADP-binding" evidence="11">
    <location>
        <begin position="8"/>
        <end position="165"/>
    </location>
</feature>
<dbReference type="PIRSF" id="PIRSF000103">
    <property type="entry name" value="HIBADH"/>
    <property type="match status" value="1"/>
</dbReference>
<dbReference type="Proteomes" id="UP000256334">
    <property type="component" value="Unassembled WGS sequence"/>
</dbReference>
<dbReference type="InterPro" id="IPR006115">
    <property type="entry name" value="6PGDH_NADP-bd"/>
</dbReference>
<comment type="function">
    <text evidence="5">Catalyzes oxidation of L-threonate to 2-oxo-tetronate. Can use either NAD(+) or NADP(+) as cosubstrate, with a preference for NAD(+).</text>
</comment>
<evidence type="ECO:0000256" key="2">
    <source>
        <dbReference type="ARBA" id="ARBA00023002"/>
    </source>
</evidence>
<evidence type="ECO:0000259" key="11">
    <source>
        <dbReference type="Pfam" id="PF03446"/>
    </source>
</evidence>
<dbReference type="Gene3D" id="3.40.50.720">
    <property type="entry name" value="NAD(P)-binding Rossmann-like Domain"/>
    <property type="match status" value="1"/>
</dbReference>
<protein>
    <recommendedName>
        <fullName evidence="8">L-threonate dehydrogenase</fullName>
        <ecNumber evidence="7">1.1.1.411</ecNumber>
    </recommendedName>
</protein>
<evidence type="ECO:0000313" key="14">
    <source>
        <dbReference type="Proteomes" id="UP000256334"/>
    </source>
</evidence>
<comment type="catalytic activity">
    <reaction evidence="9">
        <text>L-threonate + NAD(+) = 2-dehydro-L-erythronate + NADH + H(+)</text>
        <dbReference type="Rhea" id="RHEA:52548"/>
        <dbReference type="ChEBI" id="CHEBI:15378"/>
        <dbReference type="ChEBI" id="CHEBI:57540"/>
        <dbReference type="ChEBI" id="CHEBI:57561"/>
        <dbReference type="ChEBI" id="CHEBI:57945"/>
        <dbReference type="ChEBI" id="CHEBI:136669"/>
        <dbReference type="EC" id="1.1.1.411"/>
    </reaction>
</comment>
<keyword evidence="14" id="KW-1185">Reference proteome</keyword>